<keyword evidence="2" id="KW-0806">Transcription termination</keyword>
<evidence type="ECO:0000256" key="2">
    <source>
        <dbReference type="ARBA" id="ARBA00022472"/>
    </source>
</evidence>
<dbReference type="FunFam" id="1.25.70.10:FF:000001">
    <property type="entry name" value="Mitochondrial transcription termination factor-like"/>
    <property type="match status" value="1"/>
</dbReference>
<protein>
    <submittedName>
        <fullName evidence="4">Mitochondrial transcription termination factor family protein</fullName>
    </submittedName>
</protein>
<keyword evidence="2" id="KW-0805">Transcription regulation</keyword>
<keyword evidence="3" id="KW-0809">Transit peptide</keyword>
<dbReference type="PANTHER" id="PTHR13068:SF166">
    <property type="entry name" value="TRANSCRIPTION TERMINATION FACTOR MTERF15, MITOCHONDRIAL-LIKE"/>
    <property type="match status" value="1"/>
</dbReference>
<dbReference type="Pfam" id="PF02536">
    <property type="entry name" value="mTERF"/>
    <property type="match status" value="2"/>
</dbReference>
<dbReference type="Proteomes" id="UP000554482">
    <property type="component" value="Unassembled WGS sequence"/>
</dbReference>
<dbReference type="SMART" id="SM00733">
    <property type="entry name" value="Mterf"/>
    <property type="match status" value="7"/>
</dbReference>
<accession>A0A7J6UYV0</accession>
<dbReference type="OrthoDB" id="637682at2759"/>
<evidence type="ECO:0000256" key="3">
    <source>
        <dbReference type="ARBA" id="ARBA00022946"/>
    </source>
</evidence>
<dbReference type="GO" id="GO:0003676">
    <property type="term" value="F:nucleic acid binding"/>
    <property type="evidence" value="ECO:0007669"/>
    <property type="project" value="InterPro"/>
</dbReference>
<evidence type="ECO:0000313" key="5">
    <source>
        <dbReference type="Proteomes" id="UP000554482"/>
    </source>
</evidence>
<organism evidence="4 5">
    <name type="scientific">Thalictrum thalictroides</name>
    <name type="common">Rue-anemone</name>
    <name type="synonym">Anemone thalictroides</name>
    <dbReference type="NCBI Taxonomy" id="46969"/>
    <lineage>
        <taxon>Eukaryota</taxon>
        <taxon>Viridiplantae</taxon>
        <taxon>Streptophyta</taxon>
        <taxon>Embryophyta</taxon>
        <taxon>Tracheophyta</taxon>
        <taxon>Spermatophyta</taxon>
        <taxon>Magnoliopsida</taxon>
        <taxon>Ranunculales</taxon>
        <taxon>Ranunculaceae</taxon>
        <taxon>Thalictroideae</taxon>
        <taxon>Thalictrum</taxon>
    </lineage>
</organism>
<gene>
    <name evidence="4" type="ORF">FRX31_032568</name>
</gene>
<name>A0A7J6UYV0_THATH</name>
<proteinExistence type="inferred from homology"/>
<dbReference type="GO" id="GO:0006353">
    <property type="term" value="P:DNA-templated transcription termination"/>
    <property type="evidence" value="ECO:0007669"/>
    <property type="project" value="UniProtKB-KW"/>
</dbReference>
<keyword evidence="5" id="KW-1185">Reference proteome</keyword>
<sequence length="380" mass="43411">MFRSLCNKLVLHTHTTCISFSNRNLTTTYLIRSISTSDTINHNTFTVSYLINSCGLSLQDAIFASKKVQFENPKNPDSVLTFLRNHGFDNTQISKFINNHPPLLLAKVDKTLKPKFDFFKTMGFSNPDLVKVLSSDPVILLYSLEKRIIPSCVLLKSIVQTDAKLISLIKRSAKILRCNQQKTLAPNIALLQNHGVPDSHIAMLLVTNPRSILQTFSCLNQKVEELKKMEIDPKESKFVRGISTLASMSKSTFQEKCDVYRSWGWSDDEIHVAFKKEPKCLEISPRKIMRNMEFFVNKMGVVSKSIAKHPLILMFSLEKRIFPRCSVIQLLISKGMVKKDYNFNTLLTISDEDFLKKFVTNFEDKFPEVVNAYQGKLNVL</sequence>
<dbReference type="InterPro" id="IPR003690">
    <property type="entry name" value="MTERF"/>
</dbReference>
<evidence type="ECO:0000313" key="4">
    <source>
        <dbReference type="EMBL" id="KAF5177846.1"/>
    </source>
</evidence>
<dbReference type="AlphaFoldDB" id="A0A7J6UYV0"/>
<dbReference type="Gene3D" id="1.25.70.10">
    <property type="entry name" value="Transcription termination factor 3, mitochondrial"/>
    <property type="match status" value="1"/>
</dbReference>
<keyword evidence="2" id="KW-0804">Transcription</keyword>
<dbReference type="EMBL" id="JABWDY010040837">
    <property type="protein sequence ID" value="KAF5177846.1"/>
    <property type="molecule type" value="Genomic_DNA"/>
</dbReference>
<dbReference type="PANTHER" id="PTHR13068">
    <property type="entry name" value="CGI-12 PROTEIN-RELATED"/>
    <property type="match status" value="1"/>
</dbReference>
<dbReference type="InterPro" id="IPR038538">
    <property type="entry name" value="MTERF_sf"/>
</dbReference>
<reference evidence="4 5" key="1">
    <citation type="submission" date="2020-06" db="EMBL/GenBank/DDBJ databases">
        <title>Transcriptomic and genomic resources for Thalictrum thalictroides and T. hernandezii: Facilitating candidate gene discovery in an emerging model plant lineage.</title>
        <authorList>
            <person name="Arias T."/>
            <person name="Riano-Pachon D.M."/>
            <person name="Di Stilio V.S."/>
        </authorList>
    </citation>
    <scope>NUCLEOTIDE SEQUENCE [LARGE SCALE GENOMIC DNA]</scope>
    <source>
        <strain evidence="5">cv. WT478/WT964</strain>
        <tissue evidence="4">Leaves</tissue>
    </source>
</reference>
<comment type="caution">
    <text evidence="4">The sequence shown here is derived from an EMBL/GenBank/DDBJ whole genome shotgun (WGS) entry which is preliminary data.</text>
</comment>
<comment type="similarity">
    <text evidence="1">Belongs to the mTERF family.</text>
</comment>
<evidence type="ECO:0000256" key="1">
    <source>
        <dbReference type="ARBA" id="ARBA00007692"/>
    </source>
</evidence>